<proteinExistence type="predicted"/>
<feature type="compositionally biased region" description="Basic and acidic residues" evidence="1">
    <location>
        <begin position="16"/>
        <end position="40"/>
    </location>
</feature>
<evidence type="ECO:0000313" key="3">
    <source>
        <dbReference type="Proteomes" id="UP001397290"/>
    </source>
</evidence>
<dbReference type="AlphaFoldDB" id="A0AAW0S957"/>
<comment type="caution">
    <text evidence="2">The sequence shown here is derived from an EMBL/GenBank/DDBJ whole genome shotgun (WGS) entry which is preliminary data.</text>
</comment>
<reference evidence="2 3" key="1">
    <citation type="submission" date="2020-02" db="EMBL/GenBank/DDBJ databases">
        <title>Comparative genomics of the hypocrealean fungal genus Beauvera.</title>
        <authorList>
            <person name="Showalter D.N."/>
            <person name="Bushley K.E."/>
            <person name="Rehner S.A."/>
        </authorList>
    </citation>
    <scope>NUCLEOTIDE SEQUENCE [LARGE SCALE GENOMIC DNA]</scope>
    <source>
        <strain evidence="2 3">ARSEF4384</strain>
    </source>
</reference>
<organism evidence="2 3">
    <name type="scientific">Beauveria asiatica</name>
    <dbReference type="NCBI Taxonomy" id="1069075"/>
    <lineage>
        <taxon>Eukaryota</taxon>
        <taxon>Fungi</taxon>
        <taxon>Dikarya</taxon>
        <taxon>Ascomycota</taxon>
        <taxon>Pezizomycotina</taxon>
        <taxon>Sordariomycetes</taxon>
        <taxon>Hypocreomycetidae</taxon>
        <taxon>Hypocreales</taxon>
        <taxon>Cordycipitaceae</taxon>
        <taxon>Beauveria</taxon>
    </lineage>
</organism>
<protein>
    <submittedName>
        <fullName evidence="2">Uncharacterized protein</fullName>
    </submittedName>
</protein>
<evidence type="ECO:0000313" key="2">
    <source>
        <dbReference type="EMBL" id="KAK8150146.1"/>
    </source>
</evidence>
<dbReference type="EMBL" id="JAAHCF010000025">
    <property type="protein sequence ID" value="KAK8150146.1"/>
    <property type="molecule type" value="Genomic_DNA"/>
</dbReference>
<dbReference type="Proteomes" id="UP001397290">
    <property type="component" value="Unassembled WGS sequence"/>
</dbReference>
<sequence length="82" mass="9490">MGTKYKGSLLRNWSIGRDEQHNGSRKTEIELTEKEKRDRAVVVSAEREEDTAGTLVLNTPPGEQNFEISENRLKYFTYKIKT</sequence>
<accession>A0AAW0S957</accession>
<name>A0AAW0S957_9HYPO</name>
<feature type="region of interest" description="Disordered" evidence="1">
    <location>
        <begin position="16"/>
        <end position="63"/>
    </location>
</feature>
<evidence type="ECO:0000256" key="1">
    <source>
        <dbReference type="SAM" id="MobiDB-lite"/>
    </source>
</evidence>
<keyword evidence="3" id="KW-1185">Reference proteome</keyword>
<gene>
    <name evidence="2" type="ORF">G3M48_003866</name>
</gene>